<evidence type="ECO:0000313" key="2">
    <source>
        <dbReference type="EMBL" id="MED6224449.1"/>
    </source>
</evidence>
<comment type="caution">
    <text evidence="2">The sequence shown here is derived from an EMBL/GenBank/DDBJ whole genome shotgun (WGS) entry which is preliminary data.</text>
</comment>
<feature type="compositionally biased region" description="Basic and acidic residues" evidence="1">
    <location>
        <begin position="83"/>
        <end position="98"/>
    </location>
</feature>
<proteinExistence type="predicted"/>
<dbReference type="Proteomes" id="UP001341840">
    <property type="component" value="Unassembled WGS sequence"/>
</dbReference>
<evidence type="ECO:0000313" key="3">
    <source>
        <dbReference type="Proteomes" id="UP001341840"/>
    </source>
</evidence>
<accession>A0ABU6ZR33</accession>
<name>A0ABU6ZR33_9FABA</name>
<dbReference type="EMBL" id="JASCZI010273216">
    <property type="protein sequence ID" value="MED6224449.1"/>
    <property type="molecule type" value="Genomic_DNA"/>
</dbReference>
<keyword evidence="3" id="KW-1185">Reference proteome</keyword>
<feature type="non-terminal residue" evidence="2">
    <location>
        <position position="311"/>
    </location>
</feature>
<protein>
    <submittedName>
        <fullName evidence="2">Uncharacterized protein</fullName>
    </submittedName>
</protein>
<evidence type="ECO:0000256" key="1">
    <source>
        <dbReference type="SAM" id="MobiDB-lite"/>
    </source>
</evidence>
<sequence>MQRPPPEPPDLYSFEVGDGAPPVLNSIVVGECEPESAAVTAKAGLCRTEDLSDAVTKIHSGAEVSAVAKGNVDDEDASMNDRAATEEDRTRHSGSMEDTQRSMAILVMATTVILAEVGRTISLGDGGEQESTSSAEDGAIAETGRRTSATLNDGEAMEKKNGAVTMTGGGPRARLLRRFILLTPSPLFAAVLSWNRGGEEEIRGHDAWNVEDVMLVNGTTNDACDSGTHGSRCVPWLAAMLELSLKREAVVGVATTMREKGIGAIRFGLLLGLTHTQDFEAHIKEEQAALFNWSSHYNFSVSWEQVQFSAT</sequence>
<reference evidence="2 3" key="1">
    <citation type="journal article" date="2023" name="Plants (Basel)">
        <title>Bridging the Gap: Combining Genomics and Transcriptomics Approaches to Understand Stylosanthes scabra, an Orphan Legume from the Brazilian Caatinga.</title>
        <authorList>
            <person name="Ferreira-Neto J.R.C."/>
            <person name="da Silva M.D."/>
            <person name="Binneck E."/>
            <person name="de Melo N.F."/>
            <person name="da Silva R.H."/>
            <person name="de Melo A.L.T.M."/>
            <person name="Pandolfi V."/>
            <person name="Bustamante F.O."/>
            <person name="Brasileiro-Vidal A.C."/>
            <person name="Benko-Iseppon A.M."/>
        </authorList>
    </citation>
    <scope>NUCLEOTIDE SEQUENCE [LARGE SCALE GENOMIC DNA]</scope>
    <source>
        <tissue evidence="2">Leaves</tissue>
    </source>
</reference>
<feature type="region of interest" description="Disordered" evidence="1">
    <location>
        <begin position="67"/>
        <end position="98"/>
    </location>
</feature>
<gene>
    <name evidence="2" type="ORF">PIB30_084152</name>
</gene>
<organism evidence="2 3">
    <name type="scientific">Stylosanthes scabra</name>
    <dbReference type="NCBI Taxonomy" id="79078"/>
    <lineage>
        <taxon>Eukaryota</taxon>
        <taxon>Viridiplantae</taxon>
        <taxon>Streptophyta</taxon>
        <taxon>Embryophyta</taxon>
        <taxon>Tracheophyta</taxon>
        <taxon>Spermatophyta</taxon>
        <taxon>Magnoliopsida</taxon>
        <taxon>eudicotyledons</taxon>
        <taxon>Gunneridae</taxon>
        <taxon>Pentapetalae</taxon>
        <taxon>rosids</taxon>
        <taxon>fabids</taxon>
        <taxon>Fabales</taxon>
        <taxon>Fabaceae</taxon>
        <taxon>Papilionoideae</taxon>
        <taxon>50 kb inversion clade</taxon>
        <taxon>dalbergioids sensu lato</taxon>
        <taxon>Dalbergieae</taxon>
        <taxon>Pterocarpus clade</taxon>
        <taxon>Stylosanthes</taxon>
    </lineage>
</organism>